<dbReference type="Gene3D" id="1.20.1250.20">
    <property type="entry name" value="MFS general substrate transporter like domains"/>
    <property type="match status" value="2"/>
</dbReference>
<evidence type="ECO:0000256" key="5">
    <source>
        <dbReference type="SAM" id="MobiDB-lite"/>
    </source>
</evidence>
<evidence type="ECO:0000313" key="8">
    <source>
        <dbReference type="Proteomes" id="UP000462212"/>
    </source>
</evidence>
<keyword evidence="3 6" id="KW-1133">Transmembrane helix</keyword>
<dbReference type="Pfam" id="PF07690">
    <property type="entry name" value="MFS_1"/>
    <property type="match status" value="1"/>
</dbReference>
<reference evidence="7 8" key="1">
    <citation type="submission" date="2018-05" db="EMBL/GenBank/DDBJ databases">
        <title>Genome sequencing and assembly of the regulated plant pathogen Lachnellula willkommii and related sister species for the development of diagnostic species identification markers.</title>
        <authorList>
            <person name="Giroux E."/>
            <person name="Bilodeau G."/>
        </authorList>
    </citation>
    <scope>NUCLEOTIDE SEQUENCE [LARGE SCALE GENOMIC DNA]</scope>
    <source>
        <strain evidence="7 8">CBS 197.66</strain>
    </source>
</reference>
<dbReference type="InterPro" id="IPR011701">
    <property type="entry name" value="MFS"/>
</dbReference>
<feature type="transmembrane region" description="Helical" evidence="6">
    <location>
        <begin position="406"/>
        <end position="423"/>
    </location>
</feature>
<sequence>MGFIDSSRAPMEPNFELKDFPHTMDGDREEKSGSEVGEISKVNHADFEGGVARIEAAQAVWGKHGKYMIVAGHKLTPTNSELDNSTVYVYQNYATSSFDKLSLVSTLGTAGSIIFAVVKPPIAKLSNIIGRGETYIFTISCYLLAYILIASAKSINAYAAGFVFYAIGQSGTNIMNDIIISDISTARWRGLAIGASFFPFIAMPWISAFIVDSVVHGIGWRWGIGMLAILMPFCASFIIATLLYYQSRAKKAGLVSRSRISVREFCSQIDLGGTVLFSCGFAMLLLPLTLASTTTSRWHTPYIAVLLALGCAFLIALPFYEKFVAKYPLVPVHYFTNPTIVMSILLISTDSMGFGATHTYLYPWVTVVHNFAAREATFYTFTNGVTQCICGIIAGFIMFKTQRYKWLLMGAVSIRLIGYGIMIRLRGANNTPVELFIVQLIQGIGSGVIQTAVLVSAQIMVPHAELAQMTALVICFSFLGASIGASIAGGIYTGTFGEALKRRLGDDATQALIDELLNSITGVLPKWGSVERIAIDYAYSDVMRYITYVAVGTSCLGFILVWFLPDLLLPTNKNNLVED</sequence>
<organism evidence="7 8">
    <name type="scientific">Lachnellula subtilissima</name>
    <dbReference type="NCBI Taxonomy" id="602034"/>
    <lineage>
        <taxon>Eukaryota</taxon>
        <taxon>Fungi</taxon>
        <taxon>Dikarya</taxon>
        <taxon>Ascomycota</taxon>
        <taxon>Pezizomycotina</taxon>
        <taxon>Leotiomycetes</taxon>
        <taxon>Helotiales</taxon>
        <taxon>Lachnaceae</taxon>
        <taxon>Lachnellula</taxon>
    </lineage>
</organism>
<dbReference type="EMBL" id="QGMJ01000222">
    <property type="protein sequence ID" value="TVY39562.1"/>
    <property type="molecule type" value="Genomic_DNA"/>
</dbReference>
<dbReference type="GO" id="GO:0015343">
    <property type="term" value="F:siderophore-iron transmembrane transporter activity"/>
    <property type="evidence" value="ECO:0007669"/>
    <property type="project" value="TreeGrafter"/>
</dbReference>
<feature type="transmembrane region" description="Helical" evidence="6">
    <location>
        <begin position="302"/>
        <end position="320"/>
    </location>
</feature>
<feature type="transmembrane region" description="Helical" evidence="6">
    <location>
        <begin position="469"/>
        <end position="492"/>
    </location>
</feature>
<proteinExistence type="predicted"/>
<feature type="transmembrane region" description="Helical" evidence="6">
    <location>
        <begin position="101"/>
        <end position="122"/>
    </location>
</feature>
<feature type="region of interest" description="Disordered" evidence="5">
    <location>
        <begin position="1"/>
        <end position="35"/>
    </location>
</feature>
<name>A0A8H8UCD5_9HELO</name>
<dbReference type="InterPro" id="IPR036259">
    <property type="entry name" value="MFS_trans_sf"/>
</dbReference>
<evidence type="ECO:0000256" key="6">
    <source>
        <dbReference type="SAM" id="Phobius"/>
    </source>
</evidence>
<feature type="transmembrane region" description="Helical" evidence="6">
    <location>
        <begin position="435"/>
        <end position="457"/>
    </location>
</feature>
<dbReference type="SUPFAM" id="SSF103473">
    <property type="entry name" value="MFS general substrate transporter"/>
    <property type="match status" value="1"/>
</dbReference>
<evidence type="ECO:0000313" key="7">
    <source>
        <dbReference type="EMBL" id="TVY39562.1"/>
    </source>
</evidence>
<feature type="transmembrane region" description="Helical" evidence="6">
    <location>
        <begin position="332"/>
        <end position="356"/>
    </location>
</feature>
<gene>
    <name evidence="7" type="primary">str1</name>
    <name evidence="7" type="ORF">LSUB1_G002533</name>
</gene>
<feature type="transmembrane region" description="Helical" evidence="6">
    <location>
        <begin position="376"/>
        <end position="399"/>
    </location>
</feature>
<feature type="compositionally biased region" description="Basic and acidic residues" evidence="5">
    <location>
        <begin position="15"/>
        <end position="33"/>
    </location>
</feature>
<dbReference type="GO" id="GO:0005886">
    <property type="term" value="C:plasma membrane"/>
    <property type="evidence" value="ECO:0007669"/>
    <property type="project" value="TreeGrafter"/>
</dbReference>
<evidence type="ECO:0000256" key="3">
    <source>
        <dbReference type="ARBA" id="ARBA00022989"/>
    </source>
</evidence>
<keyword evidence="4 6" id="KW-0472">Membrane</keyword>
<accession>A0A8H8UCD5</accession>
<feature type="transmembrane region" description="Helical" evidence="6">
    <location>
        <begin position="222"/>
        <end position="245"/>
    </location>
</feature>
<evidence type="ECO:0000256" key="1">
    <source>
        <dbReference type="ARBA" id="ARBA00004141"/>
    </source>
</evidence>
<dbReference type="AlphaFoldDB" id="A0A8H8UCD5"/>
<feature type="transmembrane region" description="Helical" evidence="6">
    <location>
        <begin position="191"/>
        <end position="210"/>
    </location>
</feature>
<dbReference type="PANTHER" id="PTHR23501">
    <property type="entry name" value="MAJOR FACILITATOR SUPERFAMILY"/>
    <property type="match status" value="1"/>
</dbReference>
<comment type="subcellular location">
    <subcellularLocation>
        <location evidence="1">Membrane</location>
        <topology evidence="1">Multi-pass membrane protein</topology>
    </subcellularLocation>
</comment>
<keyword evidence="2 6" id="KW-0812">Transmembrane</keyword>
<comment type="caution">
    <text evidence="7">The sequence shown here is derived from an EMBL/GenBank/DDBJ whole genome shotgun (WGS) entry which is preliminary data.</text>
</comment>
<keyword evidence="8" id="KW-1185">Reference proteome</keyword>
<dbReference type="PANTHER" id="PTHR23501:SF200">
    <property type="entry name" value="TRANSPORTER, PUTATIVE (AFU_ORTHOLOGUE AFUA_3G01360)-RELATED"/>
    <property type="match status" value="1"/>
</dbReference>
<dbReference type="OrthoDB" id="2241241at2759"/>
<evidence type="ECO:0000256" key="4">
    <source>
        <dbReference type="ARBA" id="ARBA00023136"/>
    </source>
</evidence>
<feature type="transmembrane region" description="Helical" evidence="6">
    <location>
        <begin position="545"/>
        <end position="564"/>
    </location>
</feature>
<feature type="transmembrane region" description="Helical" evidence="6">
    <location>
        <begin position="265"/>
        <end position="290"/>
    </location>
</feature>
<evidence type="ECO:0000256" key="2">
    <source>
        <dbReference type="ARBA" id="ARBA00022692"/>
    </source>
</evidence>
<protein>
    <submittedName>
        <fullName evidence="7">Siderophore iron transporter</fullName>
    </submittedName>
</protein>
<dbReference type="Proteomes" id="UP000462212">
    <property type="component" value="Unassembled WGS sequence"/>
</dbReference>